<evidence type="ECO:0000256" key="7">
    <source>
        <dbReference type="ARBA" id="ARBA00023136"/>
    </source>
</evidence>
<evidence type="ECO:0000313" key="10">
    <source>
        <dbReference type="EMBL" id="OUC49275.1"/>
    </source>
</evidence>
<evidence type="ECO:0000256" key="6">
    <source>
        <dbReference type="ARBA" id="ARBA00022833"/>
    </source>
</evidence>
<evidence type="ECO:0000256" key="5">
    <source>
        <dbReference type="ARBA" id="ARBA00022723"/>
    </source>
</evidence>
<keyword evidence="5" id="KW-0479">Metal-binding</keyword>
<dbReference type="GO" id="GO:0005765">
    <property type="term" value="C:lysosomal membrane"/>
    <property type="evidence" value="ECO:0007669"/>
    <property type="project" value="UniProtKB-SubCell"/>
</dbReference>
<dbReference type="PANTHER" id="PTHR23292:SF6">
    <property type="entry name" value="FI16602P1-RELATED"/>
    <property type="match status" value="1"/>
</dbReference>
<evidence type="ECO:0000256" key="8">
    <source>
        <dbReference type="SAM" id="Phobius"/>
    </source>
</evidence>
<accession>A0A1Y3EWD0</accession>
<keyword evidence="6" id="KW-0862">Zinc</keyword>
<proteinExistence type="inferred from homology"/>
<evidence type="ECO:0000313" key="11">
    <source>
        <dbReference type="Proteomes" id="UP000243006"/>
    </source>
</evidence>
<feature type="domain" description="LITAF" evidence="9">
    <location>
        <begin position="43"/>
        <end position="128"/>
    </location>
</feature>
<dbReference type="Proteomes" id="UP000243006">
    <property type="component" value="Unassembled WGS sequence"/>
</dbReference>
<keyword evidence="8" id="KW-0812">Transmembrane</keyword>
<dbReference type="PANTHER" id="PTHR23292">
    <property type="entry name" value="LIPOPOLYSACCHARIDE-INDUCED TUMOR NECROSIS FACTOR-ALPHA FACTOR"/>
    <property type="match status" value="1"/>
</dbReference>
<dbReference type="EMBL" id="LVZM01001269">
    <property type="protein sequence ID" value="OUC49275.1"/>
    <property type="molecule type" value="Genomic_DNA"/>
</dbReference>
<dbReference type="InterPro" id="IPR006629">
    <property type="entry name" value="LITAF"/>
</dbReference>
<dbReference type="Pfam" id="PF10601">
    <property type="entry name" value="zf-LITAF-like"/>
    <property type="match status" value="1"/>
</dbReference>
<evidence type="ECO:0000259" key="9">
    <source>
        <dbReference type="PROSITE" id="PS51837"/>
    </source>
</evidence>
<sequence>MSGNKAPIPDCPPPAYSPDPVVLSEQNVYNLTDATDLGPPPLHTIPTVIAVTAPLGAEPVTVQCVSCHAVVTTETKLVAGSLAWILCVTCLIFGFWFGCCLIPFCIPSVMDVEHRCPNCKAVIGVHRRI</sequence>
<gene>
    <name evidence="10" type="ORF">D917_05541</name>
</gene>
<evidence type="ECO:0000256" key="1">
    <source>
        <dbReference type="ARBA" id="ARBA00004414"/>
    </source>
</evidence>
<evidence type="ECO:0000256" key="3">
    <source>
        <dbReference type="ARBA" id="ARBA00004630"/>
    </source>
</evidence>
<dbReference type="PROSITE" id="PS51837">
    <property type="entry name" value="LITAF"/>
    <property type="match status" value="1"/>
</dbReference>
<comment type="caution">
    <text evidence="10">The sequence shown here is derived from an EMBL/GenBank/DDBJ whole genome shotgun (WGS) entry which is preliminary data.</text>
</comment>
<dbReference type="GO" id="GO:0008270">
    <property type="term" value="F:zinc ion binding"/>
    <property type="evidence" value="ECO:0007669"/>
    <property type="project" value="TreeGrafter"/>
</dbReference>
<keyword evidence="7 8" id="KW-0472">Membrane</keyword>
<reference evidence="10 11" key="1">
    <citation type="submission" date="2015-04" db="EMBL/GenBank/DDBJ databases">
        <title>Draft genome of the roundworm Trichinella nativa.</title>
        <authorList>
            <person name="Mitreva M."/>
        </authorList>
    </citation>
    <scope>NUCLEOTIDE SEQUENCE [LARGE SCALE GENOMIC DNA]</scope>
    <source>
        <strain evidence="10 11">ISS45</strain>
    </source>
</reference>
<dbReference type="SMART" id="SM00714">
    <property type="entry name" value="LITAF"/>
    <property type="match status" value="1"/>
</dbReference>
<evidence type="ECO:0000256" key="2">
    <source>
        <dbReference type="ARBA" id="ARBA00004481"/>
    </source>
</evidence>
<protein>
    <recommendedName>
        <fullName evidence="9">LITAF domain-containing protein</fullName>
    </recommendedName>
</protein>
<evidence type="ECO:0000256" key="4">
    <source>
        <dbReference type="ARBA" id="ARBA00005975"/>
    </source>
</evidence>
<name>A0A1Y3EWD0_9BILA</name>
<comment type="similarity">
    <text evidence="4">Belongs to the CDIP1/LITAF family.</text>
</comment>
<dbReference type="InterPro" id="IPR037519">
    <property type="entry name" value="LITAF_fam"/>
</dbReference>
<keyword evidence="8" id="KW-1133">Transmembrane helix</keyword>
<dbReference type="GO" id="GO:0031902">
    <property type="term" value="C:late endosome membrane"/>
    <property type="evidence" value="ECO:0007669"/>
    <property type="project" value="UniProtKB-SubCell"/>
</dbReference>
<comment type="subcellular location">
    <subcellularLocation>
        <location evidence="2">Endosome membrane</location>
        <topology evidence="2">Peripheral membrane protein</topology>
    </subcellularLocation>
    <subcellularLocation>
        <location evidence="1">Late endosome membrane</location>
    </subcellularLocation>
    <subcellularLocation>
        <location evidence="3">Lysosome membrane</location>
        <topology evidence="3">Peripheral membrane protein</topology>
        <orientation evidence="3">Cytoplasmic side</orientation>
    </subcellularLocation>
</comment>
<dbReference type="AlphaFoldDB" id="A0A1Y3EWD0"/>
<feature type="transmembrane region" description="Helical" evidence="8">
    <location>
        <begin position="82"/>
        <end position="106"/>
    </location>
</feature>
<organism evidence="10 11">
    <name type="scientific">Trichinella nativa</name>
    <dbReference type="NCBI Taxonomy" id="6335"/>
    <lineage>
        <taxon>Eukaryota</taxon>
        <taxon>Metazoa</taxon>
        <taxon>Ecdysozoa</taxon>
        <taxon>Nematoda</taxon>
        <taxon>Enoplea</taxon>
        <taxon>Dorylaimia</taxon>
        <taxon>Trichinellida</taxon>
        <taxon>Trichinellidae</taxon>
        <taxon>Trichinella</taxon>
    </lineage>
</organism>